<proteinExistence type="predicted"/>
<dbReference type="PANTHER" id="PTHR30619">
    <property type="entry name" value="DNA INTERNALIZATION/COMPETENCE PROTEIN COMEC/REC2"/>
    <property type="match status" value="1"/>
</dbReference>
<keyword evidence="2" id="KW-1185">Reference proteome</keyword>
<evidence type="ECO:0000313" key="1">
    <source>
        <dbReference type="EMBL" id="SUB17570.1"/>
    </source>
</evidence>
<name>A0A379AJX2_ENTAG</name>
<dbReference type="AlphaFoldDB" id="A0A379AJX2"/>
<sequence>MLTGDIEAKAERQLVALEKQGLKVDILQVPHHGSRTSSTSLLLRKAAGHTAIASLARYNAWRMPAKNVLEKLSNGRFSLAGYGPVRTNQYQNKSGQSAGFYPAGTINAPLVSSVVWRQTRIQVEWPAISNSVNK</sequence>
<dbReference type="InterPro" id="IPR036866">
    <property type="entry name" value="RibonucZ/Hydroxyglut_hydro"/>
</dbReference>
<reference evidence="1 2" key="1">
    <citation type="submission" date="2018-06" db="EMBL/GenBank/DDBJ databases">
        <authorList>
            <consortium name="Pathogen Informatics"/>
            <person name="Doyle S."/>
        </authorList>
    </citation>
    <scope>NUCLEOTIDE SEQUENCE [LARGE SCALE GENOMIC DNA]</scope>
    <source>
        <strain evidence="1 2">NCTC9381</strain>
    </source>
</reference>
<accession>A0A379AJX2</accession>
<dbReference type="InterPro" id="IPR052159">
    <property type="entry name" value="Competence_DNA_uptake"/>
</dbReference>
<dbReference type="SUPFAM" id="SSF56281">
    <property type="entry name" value="Metallo-hydrolase/oxidoreductase"/>
    <property type="match status" value="1"/>
</dbReference>
<protein>
    <submittedName>
        <fullName evidence="1">ComEC family competence protein</fullName>
    </submittedName>
</protein>
<dbReference type="PANTHER" id="PTHR30619:SF1">
    <property type="entry name" value="RECOMBINATION PROTEIN 2"/>
    <property type="match status" value="1"/>
</dbReference>
<dbReference type="Proteomes" id="UP000254640">
    <property type="component" value="Unassembled WGS sequence"/>
</dbReference>
<gene>
    <name evidence="1" type="ORF">NCTC9381_03499</name>
</gene>
<dbReference type="Gene3D" id="3.60.15.10">
    <property type="entry name" value="Ribonuclease Z/Hydroxyacylglutathione hydrolase-like"/>
    <property type="match status" value="1"/>
</dbReference>
<organism evidence="1 2">
    <name type="scientific">Enterobacter agglomerans</name>
    <name type="common">Erwinia herbicola</name>
    <name type="synonym">Pantoea agglomerans</name>
    <dbReference type="NCBI Taxonomy" id="549"/>
    <lineage>
        <taxon>Bacteria</taxon>
        <taxon>Pseudomonadati</taxon>
        <taxon>Pseudomonadota</taxon>
        <taxon>Gammaproteobacteria</taxon>
        <taxon>Enterobacterales</taxon>
        <taxon>Erwiniaceae</taxon>
        <taxon>Pantoea</taxon>
        <taxon>Pantoea agglomerans group</taxon>
    </lineage>
</organism>
<evidence type="ECO:0000313" key="2">
    <source>
        <dbReference type="Proteomes" id="UP000254640"/>
    </source>
</evidence>
<dbReference type="EMBL" id="UGSO01000001">
    <property type="protein sequence ID" value="SUB17570.1"/>
    <property type="molecule type" value="Genomic_DNA"/>
</dbReference>